<organism evidence="2 3">
    <name type="scientific">Apiospora rasikravindrae</name>
    <dbReference type="NCBI Taxonomy" id="990691"/>
    <lineage>
        <taxon>Eukaryota</taxon>
        <taxon>Fungi</taxon>
        <taxon>Dikarya</taxon>
        <taxon>Ascomycota</taxon>
        <taxon>Pezizomycotina</taxon>
        <taxon>Sordariomycetes</taxon>
        <taxon>Xylariomycetidae</taxon>
        <taxon>Amphisphaeriales</taxon>
        <taxon>Apiosporaceae</taxon>
        <taxon>Apiospora</taxon>
    </lineage>
</organism>
<dbReference type="CDD" id="cd20071">
    <property type="entry name" value="SET_SMYD"/>
    <property type="match status" value="1"/>
</dbReference>
<evidence type="ECO:0000259" key="1">
    <source>
        <dbReference type="PROSITE" id="PS50280"/>
    </source>
</evidence>
<keyword evidence="3" id="KW-1185">Reference proteome</keyword>
<evidence type="ECO:0000313" key="2">
    <source>
        <dbReference type="EMBL" id="KAK8055627.1"/>
    </source>
</evidence>
<dbReference type="PANTHER" id="PTHR47332">
    <property type="entry name" value="SET DOMAIN-CONTAINING PROTEIN 5"/>
    <property type="match status" value="1"/>
</dbReference>
<evidence type="ECO:0000313" key="3">
    <source>
        <dbReference type="Proteomes" id="UP001444661"/>
    </source>
</evidence>
<dbReference type="Pfam" id="PF00856">
    <property type="entry name" value="SET"/>
    <property type="match status" value="1"/>
</dbReference>
<dbReference type="Proteomes" id="UP001444661">
    <property type="component" value="Unassembled WGS sequence"/>
</dbReference>
<dbReference type="EMBL" id="JAQQWK010000001">
    <property type="protein sequence ID" value="KAK8055627.1"/>
    <property type="molecule type" value="Genomic_DNA"/>
</dbReference>
<dbReference type="SUPFAM" id="SSF82199">
    <property type="entry name" value="SET domain"/>
    <property type="match status" value="1"/>
</dbReference>
<dbReference type="InterPro" id="IPR001214">
    <property type="entry name" value="SET_dom"/>
</dbReference>
<dbReference type="InterPro" id="IPR053185">
    <property type="entry name" value="SET_domain_protein"/>
</dbReference>
<dbReference type="PROSITE" id="PS50280">
    <property type="entry name" value="SET"/>
    <property type="match status" value="1"/>
</dbReference>
<accession>A0ABR1UA91</accession>
<protein>
    <recommendedName>
        <fullName evidence="1">SET domain-containing protein</fullName>
    </recommendedName>
</protein>
<proteinExistence type="predicted"/>
<sequence length="187" mass="20997">MSDLVREHRVNSNVAIRACPSPERSLGLFASHRMTKGLKILSEEPFLIDDTQQDMINSVAHEFSALPLHLQALFTRLWAGPLDLVPLMTAEHARLQREQLSVDSARLQQIVQLNSLEGAGTGCFLSPAVAAINHDCVPNSYVYYNYETGLVALHALRDIQQDEEITINYLQENLYLDAGERQQRLAN</sequence>
<gene>
    <name evidence="2" type="ORF">PG993_000854</name>
</gene>
<feature type="domain" description="SET" evidence="1">
    <location>
        <begin position="12"/>
        <end position="170"/>
    </location>
</feature>
<dbReference type="PANTHER" id="PTHR47332:SF4">
    <property type="entry name" value="SET DOMAIN-CONTAINING PROTEIN 5"/>
    <property type="match status" value="1"/>
</dbReference>
<name>A0ABR1UA91_9PEZI</name>
<dbReference type="InterPro" id="IPR046341">
    <property type="entry name" value="SET_dom_sf"/>
</dbReference>
<dbReference type="Gene3D" id="2.170.270.10">
    <property type="entry name" value="SET domain"/>
    <property type="match status" value="1"/>
</dbReference>
<comment type="caution">
    <text evidence="2">The sequence shown here is derived from an EMBL/GenBank/DDBJ whole genome shotgun (WGS) entry which is preliminary data.</text>
</comment>
<reference evidence="2 3" key="1">
    <citation type="submission" date="2023-01" db="EMBL/GenBank/DDBJ databases">
        <title>Analysis of 21 Apiospora genomes using comparative genomics revels a genus with tremendous synthesis potential of carbohydrate active enzymes and secondary metabolites.</title>
        <authorList>
            <person name="Sorensen T."/>
        </authorList>
    </citation>
    <scope>NUCLEOTIDE SEQUENCE [LARGE SCALE GENOMIC DNA]</scope>
    <source>
        <strain evidence="2 3">CBS 33761</strain>
    </source>
</reference>